<evidence type="ECO:0000313" key="2">
    <source>
        <dbReference type="Proteomes" id="UP000593562"/>
    </source>
</evidence>
<proteinExistence type="predicted"/>
<keyword evidence="2" id="KW-1185">Reference proteome</keyword>
<dbReference type="AlphaFoldDB" id="A0A7J7DED7"/>
<accession>A0A7J7DED7</accession>
<organism evidence="1 2">
    <name type="scientific">Tripterygium wilfordii</name>
    <name type="common">Thunder God vine</name>
    <dbReference type="NCBI Taxonomy" id="458696"/>
    <lineage>
        <taxon>Eukaryota</taxon>
        <taxon>Viridiplantae</taxon>
        <taxon>Streptophyta</taxon>
        <taxon>Embryophyta</taxon>
        <taxon>Tracheophyta</taxon>
        <taxon>Spermatophyta</taxon>
        <taxon>Magnoliopsida</taxon>
        <taxon>eudicotyledons</taxon>
        <taxon>Gunneridae</taxon>
        <taxon>Pentapetalae</taxon>
        <taxon>rosids</taxon>
        <taxon>fabids</taxon>
        <taxon>Celastrales</taxon>
        <taxon>Celastraceae</taxon>
        <taxon>Tripterygium</taxon>
    </lineage>
</organism>
<dbReference type="InParanoid" id="A0A7J7DED7"/>
<dbReference type="OrthoDB" id="17530at2759"/>
<comment type="caution">
    <text evidence="1">The sequence shown here is derived from an EMBL/GenBank/DDBJ whole genome shotgun (WGS) entry which is preliminary data.</text>
</comment>
<dbReference type="EMBL" id="JAAARO010000007">
    <property type="protein sequence ID" value="KAF5744720.1"/>
    <property type="molecule type" value="Genomic_DNA"/>
</dbReference>
<evidence type="ECO:0000313" key="1">
    <source>
        <dbReference type="EMBL" id="KAF5744720.1"/>
    </source>
</evidence>
<name>A0A7J7DED7_TRIWF</name>
<protein>
    <submittedName>
        <fullName evidence="1">Mitochondrial intermediate peptidase mitochondrial</fullName>
    </submittedName>
</protein>
<reference evidence="1 2" key="1">
    <citation type="journal article" date="2020" name="Nat. Commun.">
        <title>Genome of Tripterygium wilfordii and identification of cytochrome P450 involved in triptolide biosynthesis.</title>
        <authorList>
            <person name="Tu L."/>
            <person name="Su P."/>
            <person name="Zhang Z."/>
            <person name="Gao L."/>
            <person name="Wang J."/>
            <person name="Hu T."/>
            <person name="Zhou J."/>
            <person name="Zhang Y."/>
            <person name="Zhao Y."/>
            <person name="Liu Y."/>
            <person name="Song Y."/>
            <person name="Tong Y."/>
            <person name="Lu Y."/>
            <person name="Yang J."/>
            <person name="Xu C."/>
            <person name="Jia M."/>
            <person name="Peters R.J."/>
            <person name="Huang L."/>
            <person name="Gao W."/>
        </authorList>
    </citation>
    <scope>NUCLEOTIDE SEQUENCE [LARGE SCALE GENOMIC DNA]</scope>
    <source>
        <strain evidence="2">cv. XIE 37</strain>
        <tissue evidence="1">Leaf</tissue>
    </source>
</reference>
<dbReference type="Proteomes" id="UP000593562">
    <property type="component" value="Unassembled WGS sequence"/>
</dbReference>
<gene>
    <name evidence="1" type="ORF">HS088_TW07G00299</name>
</gene>
<sequence length="103" mass="11981">MSCFLKANQYDECVKECSEVGKMVYVQENSVPHRNLKVLDKLIATPHEHAQVRYENMMIMHCGSILLCYTCLTEKYNLSLDYACLTGRYNLSLEFFSLEVKDK</sequence>